<evidence type="ECO:0000313" key="2">
    <source>
        <dbReference type="Proteomes" id="UP000671879"/>
    </source>
</evidence>
<dbReference type="SFLD" id="SFLDG01129">
    <property type="entry name" value="C1.5:_HAD__Beta-PGM__Phosphata"/>
    <property type="match status" value="1"/>
</dbReference>
<dbReference type="InterPro" id="IPR023214">
    <property type="entry name" value="HAD_sf"/>
</dbReference>
<dbReference type="InterPro" id="IPR006439">
    <property type="entry name" value="HAD-SF_hydro_IA"/>
</dbReference>
<keyword evidence="2" id="KW-1185">Reference proteome</keyword>
<dbReference type="InterPro" id="IPR023198">
    <property type="entry name" value="PGP-like_dom2"/>
</dbReference>
<dbReference type="Pfam" id="PF00702">
    <property type="entry name" value="Hydrolase"/>
    <property type="match status" value="1"/>
</dbReference>
<dbReference type="Gene3D" id="3.40.50.1000">
    <property type="entry name" value="HAD superfamily/HAD-like"/>
    <property type="match status" value="1"/>
</dbReference>
<organism evidence="1 2">
    <name type="scientific">Aminithiophilus ramosus</name>
    <dbReference type="NCBI Taxonomy" id="3029084"/>
    <lineage>
        <taxon>Bacteria</taxon>
        <taxon>Thermotogati</taxon>
        <taxon>Synergistota</taxon>
        <taxon>Synergistia</taxon>
        <taxon>Synergistales</taxon>
        <taxon>Aminithiophilaceae</taxon>
        <taxon>Aminithiophilus</taxon>
    </lineage>
</organism>
<dbReference type="SFLD" id="SFLDG01135">
    <property type="entry name" value="C1.5.6:_HAD__Beta-PGM__Phospha"/>
    <property type="match status" value="1"/>
</dbReference>
<dbReference type="AlphaFoldDB" id="A0A9Q7AQT9"/>
<gene>
    <name evidence="1" type="ORF">KAR29_13695</name>
</gene>
<dbReference type="CDD" id="cd07505">
    <property type="entry name" value="HAD_BPGM-like"/>
    <property type="match status" value="1"/>
</dbReference>
<dbReference type="Proteomes" id="UP000671879">
    <property type="component" value="Chromosome"/>
</dbReference>
<reference evidence="2" key="1">
    <citation type="submission" date="2021-04" db="EMBL/GenBank/DDBJ databases">
        <title>A novel Synergistetes isolate from a pyrite-forming mixed culture.</title>
        <authorList>
            <person name="Bunk B."/>
            <person name="Sproer C."/>
            <person name="Spring S."/>
            <person name="Pester M."/>
        </authorList>
    </citation>
    <scope>NUCLEOTIDE SEQUENCE [LARGE SCALE GENOMIC DNA]</scope>
    <source>
        <strain evidence="2">J.5.4.2-T.3.5.2</strain>
    </source>
</reference>
<dbReference type="SFLD" id="SFLDS00003">
    <property type="entry name" value="Haloacid_Dehalogenase"/>
    <property type="match status" value="1"/>
</dbReference>
<accession>A0A9Q7AQT9</accession>
<dbReference type="RefSeq" id="WP_274373558.1">
    <property type="nucleotide sequence ID" value="NZ_CP072943.1"/>
</dbReference>
<dbReference type="SUPFAM" id="SSF56784">
    <property type="entry name" value="HAD-like"/>
    <property type="match status" value="1"/>
</dbReference>
<proteinExistence type="predicted"/>
<evidence type="ECO:0000313" key="1">
    <source>
        <dbReference type="EMBL" id="QTX32331.1"/>
    </source>
</evidence>
<name>A0A9Q7AQT9_9BACT</name>
<dbReference type="NCBIfam" id="TIGR01509">
    <property type="entry name" value="HAD-SF-IA-v3"/>
    <property type="match status" value="1"/>
</dbReference>
<dbReference type="InterPro" id="IPR036412">
    <property type="entry name" value="HAD-like_sf"/>
</dbReference>
<dbReference type="PRINTS" id="PR00413">
    <property type="entry name" value="HADHALOGNASE"/>
</dbReference>
<sequence length="229" mass="24847">MTKPTRAVRAVLFDLDGTLVDSEPNYLEADRLLLAGYGVAFTEELKRRYVGYGNAAMMEEFHERFRLPDGPGLLLAKKNALYLDLARRNTLLFPEMARLLPELKGRGISLAVASGSSPAVIEEIVAQVGISAFFDLLLSSEEVPRPKPAPDIFLEAARRLGCPPSSALVVEDSAHGVEAALAAGMAVVAVPTLAPSRGDVFYRAHRLFEGGMADFTARAFLEWLDGADR</sequence>
<dbReference type="PANTHER" id="PTHR18901">
    <property type="entry name" value="2-DEOXYGLUCOSE-6-PHOSPHATE PHOSPHATASE 2"/>
    <property type="match status" value="1"/>
</dbReference>
<dbReference type="EMBL" id="CP072943">
    <property type="protein sequence ID" value="QTX32331.1"/>
    <property type="molecule type" value="Genomic_DNA"/>
</dbReference>
<dbReference type="Gene3D" id="1.10.150.240">
    <property type="entry name" value="Putative phosphatase, domain 2"/>
    <property type="match status" value="1"/>
</dbReference>
<dbReference type="PANTHER" id="PTHR18901:SF38">
    <property type="entry name" value="PSEUDOURIDINE-5'-PHOSPHATASE"/>
    <property type="match status" value="1"/>
</dbReference>
<protein>
    <submittedName>
        <fullName evidence="1">HAD family phosphatase</fullName>
    </submittedName>
</protein>
<dbReference type="KEGG" id="aram:KAR29_13695"/>